<evidence type="ECO:0000259" key="1">
    <source>
        <dbReference type="Pfam" id="PF12937"/>
    </source>
</evidence>
<organism evidence="2 3">
    <name type="scientific">Suillus plorans</name>
    <dbReference type="NCBI Taxonomy" id="116603"/>
    <lineage>
        <taxon>Eukaryota</taxon>
        <taxon>Fungi</taxon>
        <taxon>Dikarya</taxon>
        <taxon>Basidiomycota</taxon>
        <taxon>Agaricomycotina</taxon>
        <taxon>Agaricomycetes</taxon>
        <taxon>Agaricomycetidae</taxon>
        <taxon>Boletales</taxon>
        <taxon>Suillineae</taxon>
        <taxon>Suillaceae</taxon>
        <taxon>Suillus</taxon>
    </lineage>
</organism>
<comment type="caution">
    <text evidence="2">The sequence shown here is derived from an EMBL/GenBank/DDBJ whole genome shotgun (WGS) entry which is preliminary data.</text>
</comment>
<feature type="domain" description="F-box" evidence="1">
    <location>
        <begin position="97"/>
        <end position="153"/>
    </location>
</feature>
<dbReference type="AlphaFoldDB" id="A0A9P7AN71"/>
<dbReference type="RefSeq" id="XP_041159267.1">
    <property type="nucleotide sequence ID" value="XM_041309364.1"/>
</dbReference>
<dbReference type="Gene3D" id="1.20.1280.50">
    <property type="match status" value="1"/>
</dbReference>
<keyword evidence="3" id="KW-1185">Reference proteome</keyword>
<dbReference type="InterPro" id="IPR001810">
    <property type="entry name" value="F-box_dom"/>
</dbReference>
<gene>
    <name evidence="2" type="ORF">HD556DRAFT_1527908</name>
</gene>
<dbReference type="SUPFAM" id="SSF52058">
    <property type="entry name" value="L domain-like"/>
    <property type="match status" value="1"/>
</dbReference>
<dbReference type="Pfam" id="PF12937">
    <property type="entry name" value="F-box-like"/>
    <property type="match status" value="1"/>
</dbReference>
<dbReference type="EMBL" id="JABBWE010000035">
    <property type="protein sequence ID" value="KAG1792688.1"/>
    <property type="molecule type" value="Genomic_DNA"/>
</dbReference>
<sequence>MNTIVSLILNHIIYICIDSCRNITTPTCPQLNPLLLRHMETHSGTTTGPHRSSMTLPVSADGSETALIEQCGAHIGEDTVASSESVPALRFQKNTLPHLPVEILANIFMYIVSEEESYMGVSNPRGAPACLAATHVCRYWRETALECSTLWAFIDGVSAQWLSTMLERSRKAALVVIYNDPKPLRQCGFEKILLQLPRIKFLQLCPSPPEADRILDCLSSLPAPLLHTFKFVVFGNATFAKPISDTIFQGKAPRLRSVQLVQCYYSWTSCIFSGLRSLHIGLSPKRSPLSQILSALRRMPELELLTLEPRSFKHSNAPFDQVALPRLRRMELSNSTIHTATSFFSHLVLPVDVRVVLSLTKIESAQSFADLFSVIHKNHDESVPVIRSLRVSLLHDLFTLRFSTSIPEHPWAPRDSDIRLSIAFLHNSWITKPDILFDICRMVPHRKIQHLVASFPGLDTTEEFWRTGSVDLPKLESIHLDDTPIQGLLLALLARDERRHPAYPSLRVLELENINLGCKERLFLEQVLTVLRDGRGVGIHTLRLTRCRNLMCDDVARLQTTVFVDWDRHEDALTDTDGGCLCHSCNDNNSE</sequence>
<name>A0A9P7AN71_9AGAM</name>
<evidence type="ECO:0000313" key="2">
    <source>
        <dbReference type="EMBL" id="KAG1792688.1"/>
    </source>
</evidence>
<evidence type="ECO:0000313" key="3">
    <source>
        <dbReference type="Proteomes" id="UP000719766"/>
    </source>
</evidence>
<dbReference type="Proteomes" id="UP000719766">
    <property type="component" value="Unassembled WGS sequence"/>
</dbReference>
<protein>
    <recommendedName>
        <fullName evidence="1">F-box domain-containing protein</fullName>
    </recommendedName>
</protein>
<proteinExistence type="predicted"/>
<accession>A0A9P7AN71</accession>
<dbReference type="GeneID" id="64603128"/>
<reference evidence="2" key="1">
    <citation type="journal article" date="2020" name="New Phytol.">
        <title>Comparative genomics reveals dynamic genome evolution in host specialist ectomycorrhizal fungi.</title>
        <authorList>
            <person name="Lofgren L.A."/>
            <person name="Nguyen N.H."/>
            <person name="Vilgalys R."/>
            <person name="Ruytinx J."/>
            <person name="Liao H.L."/>
            <person name="Branco S."/>
            <person name="Kuo A."/>
            <person name="LaButti K."/>
            <person name="Lipzen A."/>
            <person name="Andreopoulos W."/>
            <person name="Pangilinan J."/>
            <person name="Riley R."/>
            <person name="Hundley H."/>
            <person name="Na H."/>
            <person name="Barry K."/>
            <person name="Grigoriev I.V."/>
            <person name="Stajich J.E."/>
            <person name="Kennedy P.G."/>
        </authorList>
    </citation>
    <scope>NUCLEOTIDE SEQUENCE</scope>
    <source>
        <strain evidence="2">S12</strain>
    </source>
</reference>
<dbReference type="OrthoDB" id="2677149at2759"/>